<reference evidence="1" key="1">
    <citation type="submission" date="2012-05" db="EMBL/GenBank/DDBJ databases">
        <authorList>
            <person name="Krishnakumar V."/>
            <person name="Cheung F."/>
            <person name="Xiao Y."/>
            <person name="Chan A."/>
            <person name="Moskal W.A."/>
            <person name="Town C.D."/>
        </authorList>
    </citation>
    <scope>NUCLEOTIDE SEQUENCE</scope>
</reference>
<dbReference type="EMBL" id="BT140362">
    <property type="protein sequence ID" value="AFK40157.1"/>
    <property type="molecule type" value="mRNA"/>
</dbReference>
<evidence type="ECO:0000313" key="1">
    <source>
        <dbReference type="EMBL" id="AFK40157.1"/>
    </source>
</evidence>
<name>I3SIR5_MEDTR</name>
<accession>I3SIR5</accession>
<organism evidence="1">
    <name type="scientific">Medicago truncatula</name>
    <name type="common">Barrel medic</name>
    <name type="synonym">Medicago tribuloides</name>
    <dbReference type="NCBI Taxonomy" id="3880"/>
    <lineage>
        <taxon>Eukaryota</taxon>
        <taxon>Viridiplantae</taxon>
        <taxon>Streptophyta</taxon>
        <taxon>Embryophyta</taxon>
        <taxon>Tracheophyta</taxon>
        <taxon>Spermatophyta</taxon>
        <taxon>Magnoliopsida</taxon>
        <taxon>eudicotyledons</taxon>
        <taxon>Gunneridae</taxon>
        <taxon>Pentapetalae</taxon>
        <taxon>rosids</taxon>
        <taxon>fabids</taxon>
        <taxon>Fabales</taxon>
        <taxon>Fabaceae</taxon>
        <taxon>Papilionoideae</taxon>
        <taxon>50 kb inversion clade</taxon>
        <taxon>NPAAA clade</taxon>
        <taxon>Hologalegina</taxon>
        <taxon>IRL clade</taxon>
        <taxon>Trifolieae</taxon>
        <taxon>Medicago</taxon>
    </lineage>
</organism>
<sequence>MNVLHSTWPIKTIKQMLCFCNIQTNLSSIQVWDKSFKSTAKLRNHGSVIFNFKIHTPPLLENNNSRSIVFANDVSIKCCVIIPLNLDFAERSSRVSHGTN</sequence>
<dbReference type="AlphaFoldDB" id="I3SIR5"/>
<protein>
    <submittedName>
        <fullName evidence="1">Uncharacterized protein</fullName>
    </submittedName>
</protein>
<proteinExistence type="evidence at transcript level"/>